<dbReference type="EMBL" id="CP134849">
    <property type="protein sequence ID" value="WNL18835.1"/>
    <property type="molecule type" value="Genomic_DNA"/>
</dbReference>
<evidence type="ECO:0000256" key="1">
    <source>
        <dbReference type="SAM" id="MobiDB-lite"/>
    </source>
</evidence>
<feature type="region of interest" description="Disordered" evidence="1">
    <location>
        <begin position="1"/>
        <end position="32"/>
    </location>
</feature>
<name>A0AA96I6W4_9BACT</name>
<dbReference type="AlphaFoldDB" id="A0AA96I6W4"/>
<gene>
    <name evidence="3" type="ORF">RJG51_03650</name>
    <name evidence="2" type="ORF">RJG52_07895</name>
    <name evidence="4" type="ORF">RJG53_09620</name>
    <name evidence="6" type="ORF">RJG55_07890</name>
    <name evidence="5" type="ORF">RJG56_09470</name>
    <name evidence="7" type="ORF">RJG57_03480</name>
</gene>
<feature type="compositionally biased region" description="Polar residues" evidence="1">
    <location>
        <begin position="1"/>
        <end position="22"/>
    </location>
</feature>
<reference evidence="2" key="2">
    <citation type="submission" date="2023-09" db="EMBL/GenBank/DDBJ databases">
        <title>Characterization of Arcobacter Isolates from Retail Chicken Sold in Supermarkets in Tbilisi, Georgia.</title>
        <authorList>
            <person name="Matthias R."/>
            <person name="Zautner A.E."/>
        </authorList>
    </citation>
    <scope>NUCLEOTIDE SEQUENCE</scope>
    <source>
        <strain evidence="3">LEO 108</strain>
        <strain evidence="2">LEO 109</strain>
    </source>
</reference>
<dbReference type="EMBL" id="CP134850">
    <property type="protein sequence ID" value="WNL20970.1"/>
    <property type="molecule type" value="Genomic_DNA"/>
</dbReference>
<organism evidence="5">
    <name type="scientific">Arcobacter sp. AZ-2023</name>
    <dbReference type="NCBI Taxonomy" id="3074453"/>
    <lineage>
        <taxon>Bacteria</taxon>
        <taxon>Pseudomonadati</taxon>
        <taxon>Campylobacterota</taxon>
        <taxon>Epsilonproteobacteria</taxon>
        <taxon>Campylobacterales</taxon>
        <taxon>Arcobacteraceae</taxon>
        <taxon>Arcobacter</taxon>
    </lineage>
</organism>
<evidence type="ECO:0000313" key="4">
    <source>
        <dbReference type="EMBL" id="WNL18835.1"/>
    </source>
</evidence>
<evidence type="ECO:0000313" key="3">
    <source>
        <dbReference type="EMBL" id="WNL15285.1"/>
    </source>
</evidence>
<evidence type="ECO:0000313" key="2">
    <source>
        <dbReference type="EMBL" id="WNL11841.1"/>
    </source>
</evidence>
<sequence>MKVSSITSNINNSDCTNKNSTNKQEEKNPEFGLMLEKSENDLISSENSITDDKISENSVLGISVFVKVYP</sequence>
<evidence type="ECO:0000313" key="6">
    <source>
        <dbReference type="EMBL" id="WNL22863.1"/>
    </source>
</evidence>
<reference evidence="5" key="1">
    <citation type="submission" date="2023-09" db="EMBL/GenBank/DDBJ databases">
        <title>Arcobacter tbilisiensis sp. nov. isolated from chicken meat in Tbilisi, Georgia.</title>
        <authorList>
            <person name="Matthias R."/>
            <person name="Zautner A.E."/>
        </authorList>
    </citation>
    <scope>NUCLEOTIDE SEQUENCE</scope>
    <source>
        <strain evidence="7">LEO 70</strain>
        <strain evidence="6">LEO 74</strain>
        <strain evidence="5">LEO 79</strain>
        <strain evidence="4">LEO 99</strain>
    </source>
</reference>
<dbReference type="EMBL" id="CP134852">
    <property type="protein sequence ID" value="WNL26246.1"/>
    <property type="molecule type" value="Genomic_DNA"/>
</dbReference>
<protein>
    <submittedName>
        <fullName evidence="5">Uncharacterized protein</fullName>
    </submittedName>
</protein>
<dbReference type="EMBL" id="CP134844">
    <property type="protein sequence ID" value="WNL11841.1"/>
    <property type="molecule type" value="Genomic_DNA"/>
</dbReference>
<dbReference type="EMBL" id="CP134851">
    <property type="protein sequence ID" value="WNL22863.1"/>
    <property type="molecule type" value="Genomic_DNA"/>
</dbReference>
<proteinExistence type="predicted"/>
<dbReference type="EMBL" id="CP134845">
    <property type="protein sequence ID" value="WNL15285.1"/>
    <property type="molecule type" value="Genomic_DNA"/>
</dbReference>
<accession>A0AA96I6W4</accession>
<evidence type="ECO:0000313" key="7">
    <source>
        <dbReference type="EMBL" id="WNL26246.1"/>
    </source>
</evidence>
<evidence type="ECO:0000313" key="5">
    <source>
        <dbReference type="EMBL" id="WNL20970.1"/>
    </source>
</evidence>